<dbReference type="EMBL" id="BDIP01001349">
    <property type="protein sequence ID" value="GIQ84206.1"/>
    <property type="molecule type" value="Genomic_DNA"/>
</dbReference>
<dbReference type="AlphaFoldDB" id="A0A9K3GJ80"/>
<reference evidence="2 3" key="1">
    <citation type="journal article" date="2018" name="PLoS ONE">
        <title>The draft genome of Kipferlia bialata reveals reductive genome evolution in fornicate parasites.</title>
        <authorList>
            <person name="Tanifuji G."/>
            <person name="Takabayashi S."/>
            <person name="Kume K."/>
            <person name="Takagi M."/>
            <person name="Nakayama T."/>
            <person name="Kamikawa R."/>
            <person name="Inagaki Y."/>
            <person name="Hashimoto T."/>
        </authorList>
    </citation>
    <scope>NUCLEOTIDE SEQUENCE [LARGE SCALE GENOMIC DNA]</scope>
    <source>
        <strain evidence="2">NY0173</strain>
    </source>
</reference>
<gene>
    <name evidence="2" type="ORF">KIPB_005657</name>
</gene>
<accession>A0A9K3GJ80</accession>
<feature type="transmembrane region" description="Helical" evidence="1">
    <location>
        <begin position="88"/>
        <end position="110"/>
    </location>
</feature>
<evidence type="ECO:0000256" key="1">
    <source>
        <dbReference type="SAM" id="Phobius"/>
    </source>
</evidence>
<name>A0A9K3GJ80_9EUKA</name>
<sequence length="408" mass="45788">MSHLPDILAVDPLDTGRNSGIYDTQAVYIGKRGMYTFTLFAGLGLLGTWFGIIGSEYLGILSALGFFENTVNNWYHSRYRRWATRIHAIVKMCSIVSMVLSIPPRIWVSIPSVDMWYAGSRLLITLASQLSVAMFVWAAKAYDFSYQKRSEREFGLLQQITPIPDETQHMCNLALSCVPLVLLSSLRSSGAQAVSVLFMVCVLFFTQSAACRLTLGMLKESAVSDYVYLPPHARTGVVTSQIRQEFLGSYAKRSLTPGMRQLCHIKVHNWGHPPVEPDSPAMFICIKGGLHLLTECTALLRHICFFLALYAPPPVVRLAIDFLARSMEKHHRLSTMAPILHVPKLPTGPSEEAIRDMTPLLRMLYLVDTASQFPILRLRHDAKALNRMVYVPTVYTPQLYPKDSLSGY</sequence>
<keyword evidence="1" id="KW-0812">Transmembrane</keyword>
<keyword evidence="1" id="KW-1133">Transmembrane helix</keyword>
<feature type="transmembrane region" description="Helical" evidence="1">
    <location>
        <begin position="39"/>
        <end position="67"/>
    </location>
</feature>
<comment type="caution">
    <text evidence="2">The sequence shown here is derived from an EMBL/GenBank/DDBJ whole genome shotgun (WGS) entry which is preliminary data.</text>
</comment>
<keyword evidence="1" id="KW-0472">Membrane</keyword>
<proteinExistence type="predicted"/>
<keyword evidence="3" id="KW-1185">Reference proteome</keyword>
<feature type="transmembrane region" description="Helical" evidence="1">
    <location>
        <begin position="193"/>
        <end position="210"/>
    </location>
</feature>
<evidence type="ECO:0000313" key="3">
    <source>
        <dbReference type="Proteomes" id="UP000265618"/>
    </source>
</evidence>
<feature type="transmembrane region" description="Helical" evidence="1">
    <location>
        <begin position="122"/>
        <end position="142"/>
    </location>
</feature>
<protein>
    <submittedName>
        <fullName evidence="2">Uncharacterized protein</fullName>
    </submittedName>
</protein>
<evidence type="ECO:0000313" key="2">
    <source>
        <dbReference type="EMBL" id="GIQ84206.1"/>
    </source>
</evidence>
<dbReference type="Proteomes" id="UP000265618">
    <property type="component" value="Unassembled WGS sequence"/>
</dbReference>
<organism evidence="2 3">
    <name type="scientific">Kipferlia bialata</name>
    <dbReference type="NCBI Taxonomy" id="797122"/>
    <lineage>
        <taxon>Eukaryota</taxon>
        <taxon>Metamonada</taxon>
        <taxon>Carpediemonas-like organisms</taxon>
        <taxon>Kipferlia</taxon>
    </lineage>
</organism>